<dbReference type="SUPFAM" id="SSF53474">
    <property type="entry name" value="alpha/beta-Hydrolases"/>
    <property type="match status" value="1"/>
</dbReference>
<organism evidence="4 5">
    <name type="scientific">Gimibacter soli</name>
    <dbReference type="NCBI Taxonomy" id="3024400"/>
    <lineage>
        <taxon>Bacteria</taxon>
        <taxon>Pseudomonadati</taxon>
        <taxon>Pseudomonadota</taxon>
        <taxon>Alphaproteobacteria</taxon>
        <taxon>Kordiimonadales</taxon>
        <taxon>Temperatibacteraceae</taxon>
        <taxon>Gimibacter</taxon>
    </lineage>
</organism>
<dbReference type="InterPro" id="IPR050300">
    <property type="entry name" value="GDXG_lipolytic_enzyme"/>
</dbReference>
<accession>A0AAE9XM34</accession>
<dbReference type="Pfam" id="PF20434">
    <property type="entry name" value="BD-FAE"/>
    <property type="match status" value="1"/>
</dbReference>
<dbReference type="InterPro" id="IPR049492">
    <property type="entry name" value="BD-FAE-like_dom"/>
</dbReference>
<dbReference type="EMBL" id="CP116805">
    <property type="protein sequence ID" value="WCL53442.1"/>
    <property type="molecule type" value="Genomic_DNA"/>
</dbReference>
<dbReference type="Gene3D" id="3.40.50.1820">
    <property type="entry name" value="alpha/beta hydrolase"/>
    <property type="match status" value="1"/>
</dbReference>
<dbReference type="KEGG" id="gso:PH603_12925"/>
<feature type="domain" description="BD-FAE-like" evidence="3">
    <location>
        <begin position="97"/>
        <end position="292"/>
    </location>
</feature>
<dbReference type="InterPro" id="IPR029058">
    <property type="entry name" value="AB_hydrolase_fold"/>
</dbReference>
<feature type="chain" id="PRO_5042185415" evidence="2">
    <location>
        <begin position="33"/>
        <end position="338"/>
    </location>
</feature>
<gene>
    <name evidence="4" type="ORF">PH603_12925</name>
</gene>
<proteinExistence type="predicted"/>
<dbReference type="InterPro" id="IPR006311">
    <property type="entry name" value="TAT_signal"/>
</dbReference>
<dbReference type="PANTHER" id="PTHR48081">
    <property type="entry name" value="AB HYDROLASE SUPERFAMILY PROTEIN C4A8.06C"/>
    <property type="match status" value="1"/>
</dbReference>
<keyword evidence="1 4" id="KW-0378">Hydrolase</keyword>
<feature type="signal peptide" evidence="2">
    <location>
        <begin position="1"/>
        <end position="32"/>
    </location>
</feature>
<dbReference type="AlphaFoldDB" id="A0AAE9XM34"/>
<dbReference type="PANTHER" id="PTHR48081:SF6">
    <property type="entry name" value="PEPTIDASE S9 PROLYL OLIGOPEPTIDASE CATALYTIC DOMAIN-CONTAINING PROTEIN"/>
    <property type="match status" value="1"/>
</dbReference>
<dbReference type="Proteomes" id="UP001217500">
    <property type="component" value="Chromosome"/>
</dbReference>
<protein>
    <submittedName>
        <fullName evidence="4">Alpha/beta hydrolase</fullName>
    </submittedName>
</protein>
<evidence type="ECO:0000256" key="1">
    <source>
        <dbReference type="ARBA" id="ARBA00022801"/>
    </source>
</evidence>
<dbReference type="GO" id="GO:0016787">
    <property type="term" value="F:hydrolase activity"/>
    <property type="evidence" value="ECO:0007669"/>
    <property type="project" value="UniProtKB-KW"/>
</dbReference>
<reference evidence="4" key="1">
    <citation type="submission" date="2023-01" db="EMBL/GenBank/DDBJ databases">
        <title>The genome sequence of Kordiimonadaceae bacterium 6D33.</title>
        <authorList>
            <person name="Liu Y."/>
        </authorList>
    </citation>
    <scope>NUCLEOTIDE SEQUENCE</scope>
    <source>
        <strain evidence="4">6D33</strain>
    </source>
</reference>
<evidence type="ECO:0000259" key="3">
    <source>
        <dbReference type="Pfam" id="PF20434"/>
    </source>
</evidence>
<name>A0AAE9XM34_9PROT</name>
<sequence length="338" mass="36528">MTKSRNDHASVWDRRRFMLAASVGALATASMAAGLPASAEEKFPPLPPRSKAWDEATVMPLWPGSPPETGFKAQELPEKWPDIFLRNISMPELRIFRPAKPNGRALLAIPGGAYKFVSIQNEGVDLAAEMTARGYTVFVLVYRLPGEGWTNRSNVPLQDAQRAVRLVRHHADKFGYGSNKVAVIGFSAGGHLGASLTTAYDEAVYQPVDSADKLSARPDASGLIYPVISVEAPVTHAESALLLLGANPSAPLVAHRSPANHVSNDTPPVFLMHTVDDPAVPIENSLLMMAALRQAGRPVEAHFYEEGGHGFGLGSPDMPVGEWLTAFSKWLDRHLGEN</sequence>
<evidence type="ECO:0000313" key="4">
    <source>
        <dbReference type="EMBL" id="WCL53442.1"/>
    </source>
</evidence>
<dbReference type="PROSITE" id="PS51318">
    <property type="entry name" value="TAT"/>
    <property type="match status" value="1"/>
</dbReference>
<evidence type="ECO:0000313" key="5">
    <source>
        <dbReference type="Proteomes" id="UP001217500"/>
    </source>
</evidence>
<dbReference type="RefSeq" id="WP_289502954.1">
    <property type="nucleotide sequence ID" value="NZ_CP116805.1"/>
</dbReference>
<evidence type="ECO:0000256" key="2">
    <source>
        <dbReference type="SAM" id="SignalP"/>
    </source>
</evidence>
<keyword evidence="5" id="KW-1185">Reference proteome</keyword>
<keyword evidence="2" id="KW-0732">Signal</keyword>